<proteinExistence type="predicted"/>
<dbReference type="RefSeq" id="WP_078976803.1">
    <property type="nucleotide sequence ID" value="NZ_MWQN01000001.1"/>
</dbReference>
<feature type="transmembrane region" description="Helical" evidence="1">
    <location>
        <begin position="120"/>
        <end position="142"/>
    </location>
</feature>
<name>A0A1T3P0A5_9ACTN</name>
<dbReference type="EMBL" id="MWQN01000001">
    <property type="protein sequence ID" value="OPC82538.1"/>
    <property type="molecule type" value="Genomic_DNA"/>
</dbReference>
<comment type="caution">
    <text evidence="2">The sequence shown here is derived from an EMBL/GenBank/DDBJ whole genome shotgun (WGS) entry which is preliminary data.</text>
</comment>
<gene>
    <name evidence="2" type="ORF">B4N89_17765</name>
</gene>
<reference evidence="2 3" key="1">
    <citation type="submission" date="2017-03" db="EMBL/GenBank/DDBJ databases">
        <title>Draft genome sequence of Streptomyces scabrisporus NF3, endophyte isolated from Amphipterygium adstringens.</title>
        <authorList>
            <person name="Vazquez M."/>
            <person name="Ceapa C.D."/>
            <person name="Rodriguez Luna D."/>
            <person name="Sanchez Esquivel S."/>
        </authorList>
    </citation>
    <scope>NUCLEOTIDE SEQUENCE [LARGE SCALE GENOMIC DNA]</scope>
    <source>
        <strain evidence="2 3">NF3</strain>
    </source>
</reference>
<dbReference type="AlphaFoldDB" id="A0A1T3P0A5"/>
<evidence type="ECO:0000256" key="1">
    <source>
        <dbReference type="SAM" id="Phobius"/>
    </source>
</evidence>
<sequence length="158" mass="16955">MSIATIAFTKNTTATTVADPAPVEAPKGLPAWYFAMVGVSVGGCDVAQGYPSLWAYLIPLVVVNVVVSFTVMRARMKFFKAMMRNSHTRMLALALVAIRFGLRLLIHLVGFELAAQTGHVVVGVVMGLFATFGAMTDQWLIIRALNRANAKTAARVAG</sequence>
<keyword evidence="1" id="KW-0812">Transmembrane</keyword>
<evidence type="ECO:0000313" key="3">
    <source>
        <dbReference type="Proteomes" id="UP000190037"/>
    </source>
</evidence>
<dbReference type="OrthoDB" id="3627562at2"/>
<keyword evidence="1" id="KW-1133">Transmembrane helix</keyword>
<accession>A0A1T3P0A5</accession>
<evidence type="ECO:0000313" key="2">
    <source>
        <dbReference type="EMBL" id="OPC82538.1"/>
    </source>
</evidence>
<organism evidence="2 3">
    <name type="scientific">Embleya scabrispora</name>
    <dbReference type="NCBI Taxonomy" id="159449"/>
    <lineage>
        <taxon>Bacteria</taxon>
        <taxon>Bacillati</taxon>
        <taxon>Actinomycetota</taxon>
        <taxon>Actinomycetes</taxon>
        <taxon>Kitasatosporales</taxon>
        <taxon>Streptomycetaceae</taxon>
        <taxon>Embleya</taxon>
    </lineage>
</organism>
<dbReference type="Proteomes" id="UP000190037">
    <property type="component" value="Unassembled WGS sequence"/>
</dbReference>
<feature type="transmembrane region" description="Helical" evidence="1">
    <location>
        <begin position="53"/>
        <end position="71"/>
    </location>
</feature>
<keyword evidence="1" id="KW-0472">Membrane</keyword>
<keyword evidence="3" id="KW-1185">Reference proteome</keyword>
<feature type="transmembrane region" description="Helical" evidence="1">
    <location>
        <begin position="91"/>
        <end position="114"/>
    </location>
</feature>
<protein>
    <submittedName>
        <fullName evidence="2">Uncharacterized protein</fullName>
    </submittedName>
</protein>